<keyword evidence="3" id="KW-1185">Reference proteome</keyword>
<dbReference type="EMBL" id="SLWS01000006">
    <property type="protein sequence ID" value="TCO57109.1"/>
    <property type="molecule type" value="Genomic_DNA"/>
</dbReference>
<comment type="caution">
    <text evidence="2">The sequence shown here is derived from an EMBL/GenBank/DDBJ whole genome shotgun (WGS) entry which is preliminary data.</text>
</comment>
<gene>
    <name evidence="2" type="ORF">EV192_106586</name>
</gene>
<keyword evidence="1" id="KW-0472">Membrane</keyword>
<sequence>MSDRKRAALFVSIVATCLLLIGGIGVASAVTVTGVTGSISCGSVWSRNDSQARRDGDTHDLTNIRLGVPLSALSDSSLANAQACADGISGRRSWSLTLVGLGLVGLLGAAIFRRPPQDGSADERAAPA</sequence>
<evidence type="ECO:0000313" key="3">
    <source>
        <dbReference type="Proteomes" id="UP000295680"/>
    </source>
</evidence>
<dbReference type="AlphaFoldDB" id="A0A4R2JKM0"/>
<evidence type="ECO:0000313" key="2">
    <source>
        <dbReference type="EMBL" id="TCO57109.1"/>
    </source>
</evidence>
<evidence type="ECO:0000256" key="1">
    <source>
        <dbReference type="SAM" id="Phobius"/>
    </source>
</evidence>
<dbReference type="Proteomes" id="UP000295680">
    <property type="component" value="Unassembled WGS sequence"/>
</dbReference>
<keyword evidence="1" id="KW-1133">Transmembrane helix</keyword>
<feature type="transmembrane region" description="Helical" evidence="1">
    <location>
        <begin position="94"/>
        <end position="112"/>
    </location>
</feature>
<organism evidence="2 3">
    <name type="scientific">Actinocrispum wychmicini</name>
    <dbReference type="NCBI Taxonomy" id="1213861"/>
    <lineage>
        <taxon>Bacteria</taxon>
        <taxon>Bacillati</taxon>
        <taxon>Actinomycetota</taxon>
        <taxon>Actinomycetes</taxon>
        <taxon>Pseudonocardiales</taxon>
        <taxon>Pseudonocardiaceae</taxon>
        <taxon>Actinocrispum</taxon>
    </lineage>
</organism>
<keyword evidence="1" id="KW-0812">Transmembrane</keyword>
<dbReference type="RefSeq" id="WP_132120889.1">
    <property type="nucleotide sequence ID" value="NZ_SLWS01000006.1"/>
</dbReference>
<name>A0A4R2JKM0_9PSEU</name>
<accession>A0A4R2JKM0</accession>
<proteinExistence type="predicted"/>
<reference evidence="2 3" key="1">
    <citation type="submission" date="2019-03" db="EMBL/GenBank/DDBJ databases">
        <title>Genomic Encyclopedia of Type Strains, Phase IV (KMG-IV): sequencing the most valuable type-strain genomes for metagenomic binning, comparative biology and taxonomic classification.</title>
        <authorList>
            <person name="Goeker M."/>
        </authorList>
    </citation>
    <scope>NUCLEOTIDE SEQUENCE [LARGE SCALE GENOMIC DNA]</scope>
    <source>
        <strain evidence="2 3">DSM 45934</strain>
    </source>
</reference>
<protein>
    <submittedName>
        <fullName evidence="2">Uncharacterized protein</fullName>
    </submittedName>
</protein>